<dbReference type="CDD" id="cd04186">
    <property type="entry name" value="GT_2_like_c"/>
    <property type="match status" value="1"/>
</dbReference>
<comment type="similarity">
    <text evidence="1">Belongs to the glycosyltransferase 2 family.</text>
</comment>
<reference evidence="5 6" key="1">
    <citation type="submission" date="2019-06" db="EMBL/GenBank/DDBJ databases">
        <title>Genomic Encyclopedia of Archaeal and Bacterial Type Strains, Phase II (KMG-II): from individual species to whole genera.</title>
        <authorList>
            <person name="Goeker M."/>
        </authorList>
    </citation>
    <scope>NUCLEOTIDE SEQUENCE [LARGE SCALE GENOMIC DNA]</scope>
    <source>
        <strain evidence="5 6">DSM 24789</strain>
    </source>
</reference>
<feature type="domain" description="Glycosyltransferase 2-like" evidence="4">
    <location>
        <begin position="7"/>
        <end position="175"/>
    </location>
</feature>
<dbReference type="RefSeq" id="WP_089081700.1">
    <property type="nucleotide sequence ID" value="NZ_VFPJ01000001.1"/>
</dbReference>
<protein>
    <submittedName>
        <fullName evidence="5">GT2 family glycosyltransferase</fullName>
    </submittedName>
</protein>
<gene>
    <name evidence="5" type="ORF">BC670_3069</name>
</gene>
<comment type="caution">
    <text evidence="5">The sequence shown here is derived from an EMBL/GenBank/DDBJ whole genome shotgun (WGS) entry which is preliminary data.</text>
</comment>
<evidence type="ECO:0000256" key="3">
    <source>
        <dbReference type="ARBA" id="ARBA00022679"/>
    </source>
</evidence>
<dbReference type="Gene3D" id="3.90.550.10">
    <property type="entry name" value="Spore Coat Polysaccharide Biosynthesis Protein SpsA, Chain A"/>
    <property type="match status" value="1"/>
</dbReference>
<dbReference type="SUPFAM" id="SSF53448">
    <property type="entry name" value="Nucleotide-diphospho-sugar transferases"/>
    <property type="match status" value="1"/>
</dbReference>
<dbReference type="Proteomes" id="UP000320773">
    <property type="component" value="Unassembled WGS sequence"/>
</dbReference>
<keyword evidence="3 5" id="KW-0808">Transferase</keyword>
<accession>A0A543G7H4</accession>
<dbReference type="AlphaFoldDB" id="A0A543G7H4"/>
<proteinExistence type="inferred from homology"/>
<evidence type="ECO:0000313" key="5">
    <source>
        <dbReference type="EMBL" id="TQM42042.1"/>
    </source>
</evidence>
<dbReference type="EMBL" id="VFPJ01000001">
    <property type="protein sequence ID" value="TQM42042.1"/>
    <property type="molecule type" value="Genomic_DNA"/>
</dbReference>
<evidence type="ECO:0000259" key="4">
    <source>
        <dbReference type="Pfam" id="PF00535"/>
    </source>
</evidence>
<dbReference type="PANTHER" id="PTHR43179">
    <property type="entry name" value="RHAMNOSYLTRANSFERASE WBBL"/>
    <property type="match status" value="1"/>
</dbReference>
<evidence type="ECO:0000256" key="1">
    <source>
        <dbReference type="ARBA" id="ARBA00006739"/>
    </source>
</evidence>
<dbReference type="Pfam" id="PF00535">
    <property type="entry name" value="Glycos_transf_2"/>
    <property type="match status" value="1"/>
</dbReference>
<dbReference type="PANTHER" id="PTHR43179:SF12">
    <property type="entry name" value="GALACTOFURANOSYLTRANSFERASE GLFT2"/>
    <property type="match status" value="1"/>
</dbReference>
<evidence type="ECO:0000256" key="2">
    <source>
        <dbReference type="ARBA" id="ARBA00022676"/>
    </source>
</evidence>
<dbReference type="InterPro" id="IPR029044">
    <property type="entry name" value="Nucleotide-diphossugar_trans"/>
</dbReference>
<name>A0A543G7H4_9FLAO</name>
<organism evidence="5 6">
    <name type="scientific">Flavobacterium branchiophilum</name>
    <dbReference type="NCBI Taxonomy" id="55197"/>
    <lineage>
        <taxon>Bacteria</taxon>
        <taxon>Pseudomonadati</taxon>
        <taxon>Bacteroidota</taxon>
        <taxon>Flavobacteriia</taxon>
        <taxon>Flavobacteriales</taxon>
        <taxon>Flavobacteriaceae</taxon>
        <taxon>Flavobacterium</taxon>
    </lineage>
</organism>
<sequence length="327" mass="38409">MLKKSISVILPNYNGAHLLKEYLPSVFQALHFSKIDYEIILIDDASKDQSIAFITNEYPEINIIKNDKNLGFSKTCNKGIAKAQKDLIFLLNTDVALEEDYFENQFQYFELPTTFGVMGRIMNFDGKKIEDAARTLRLKGCKLKANKFYFVSESTEPVYTAYLSGANALIDRKKLQILNGFDEIYSPFYFEDFDLGLRAWQLGWRCIYENQSVCYHKVSASTNTMNKSNFVKITYNRNSFILQAIHIYANKNIFWNIQIFINTVLNRFIQCQFWIYKSYFGYLKMNKKIKISQKRLRELKMNHDSKNINEIIEFIDQSMSARKINYL</sequence>
<keyword evidence="2" id="KW-0328">Glycosyltransferase</keyword>
<evidence type="ECO:0000313" key="6">
    <source>
        <dbReference type="Proteomes" id="UP000320773"/>
    </source>
</evidence>
<dbReference type="InterPro" id="IPR001173">
    <property type="entry name" value="Glyco_trans_2-like"/>
</dbReference>
<dbReference type="GO" id="GO:0016757">
    <property type="term" value="F:glycosyltransferase activity"/>
    <property type="evidence" value="ECO:0007669"/>
    <property type="project" value="UniProtKB-KW"/>
</dbReference>